<evidence type="ECO:0000256" key="1">
    <source>
        <dbReference type="SAM" id="Phobius"/>
    </source>
</evidence>
<protein>
    <submittedName>
        <fullName evidence="2">Uncharacterized protein</fullName>
    </submittedName>
</protein>
<evidence type="ECO:0000313" key="3">
    <source>
        <dbReference type="Proteomes" id="UP000236743"/>
    </source>
</evidence>
<organism evidence="2 3">
    <name type="scientific">Bosea lathyri</name>
    <dbReference type="NCBI Taxonomy" id="1036778"/>
    <lineage>
        <taxon>Bacteria</taxon>
        <taxon>Pseudomonadati</taxon>
        <taxon>Pseudomonadota</taxon>
        <taxon>Alphaproteobacteria</taxon>
        <taxon>Hyphomicrobiales</taxon>
        <taxon>Boseaceae</taxon>
        <taxon>Bosea</taxon>
    </lineage>
</organism>
<accession>A0A1H6BVY0</accession>
<sequence>MGGAMNTGKNMPWEMADTGIKPQPPVEEFSPQALRWYSSMAGMLALRTSRAVFLGLLAVALLKAQPFPVASIWWTALYIALLSTISMTKWVSAGALALLLAGAIVPVGTWQMLVELARG</sequence>
<keyword evidence="1" id="KW-1133">Transmembrane helix</keyword>
<dbReference type="EMBL" id="FNUY01000008">
    <property type="protein sequence ID" value="SEG64597.1"/>
    <property type="molecule type" value="Genomic_DNA"/>
</dbReference>
<keyword evidence="3" id="KW-1185">Reference proteome</keyword>
<keyword evidence="1" id="KW-0812">Transmembrane</keyword>
<name>A0A1H6BVY0_9HYPH</name>
<proteinExistence type="predicted"/>
<dbReference type="Proteomes" id="UP000236743">
    <property type="component" value="Unassembled WGS sequence"/>
</dbReference>
<keyword evidence="1" id="KW-0472">Membrane</keyword>
<evidence type="ECO:0000313" key="2">
    <source>
        <dbReference type="EMBL" id="SEG64597.1"/>
    </source>
</evidence>
<gene>
    <name evidence="2" type="ORF">SAMN04488115_108109</name>
</gene>
<feature type="transmembrane region" description="Helical" evidence="1">
    <location>
        <begin position="93"/>
        <end position="114"/>
    </location>
</feature>
<dbReference type="AlphaFoldDB" id="A0A1H6BVY0"/>
<reference evidence="2 3" key="1">
    <citation type="submission" date="2016-10" db="EMBL/GenBank/DDBJ databases">
        <authorList>
            <person name="de Groot N.N."/>
        </authorList>
    </citation>
    <scope>NUCLEOTIDE SEQUENCE [LARGE SCALE GENOMIC DNA]</scope>
    <source>
        <strain evidence="2 3">DSM 26656</strain>
    </source>
</reference>